<dbReference type="SUPFAM" id="SSF50978">
    <property type="entry name" value="WD40 repeat-like"/>
    <property type="match status" value="1"/>
</dbReference>
<dbReference type="PANTHER" id="PTHR19855">
    <property type="entry name" value="WD40 REPEAT PROTEIN 12, 37"/>
    <property type="match status" value="1"/>
</dbReference>
<dbReference type="SMART" id="SM00320">
    <property type="entry name" value="WD40"/>
    <property type="match status" value="4"/>
</dbReference>
<name>A0A803ML24_CHEQI</name>
<dbReference type="OMA" id="LYMDPYK"/>
<evidence type="ECO:0000256" key="2">
    <source>
        <dbReference type="ARBA" id="ARBA00022737"/>
    </source>
</evidence>
<reference evidence="5" key="2">
    <citation type="submission" date="2021-03" db="UniProtKB">
        <authorList>
            <consortium name="EnsemblPlants"/>
        </authorList>
    </citation>
    <scope>IDENTIFICATION</scope>
</reference>
<dbReference type="OrthoDB" id="727118at2759"/>
<dbReference type="GeneID" id="110727055"/>
<gene>
    <name evidence="5" type="primary">LOC110727055</name>
</gene>
<evidence type="ECO:0000256" key="3">
    <source>
        <dbReference type="PROSITE-ProRule" id="PRU00221"/>
    </source>
</evidence>
<dbReference type="InterPro" id="IPR019775">
    <property type="entry name" value="WD40_repeat_CS"/>
</dbReference>
<dbReference type="Pfam" id="PF00400">
    <property type="entry name" value="WD40"/>
    <property type="match status" value="3"/>
</dbReference>
<dbReference type="PROSITE" id="PS50082">
    <property type="entry name" value="WD_REPEATS_2"/>
    <property type="match status" value="3"/>
</dbReference>
<dbReference type="InterPro" id="IPR020472">
    <property type="entry name" value="WD40_PAC1"/>
</dbReference>
<evidence type="ECO:0000313" key="6">
    <source>
        <dbReference type="Proteomes" id="UP000596660"/>
    </source>
</evidence>
<feature type="repeat" description="WD" evidence="3">
    <location>
        <begin position="253"/>
        <end position="295"/>
    </location>
</feature>
<protein>
    <recommendedName>
        <fullName evidence="4">F-box domain-containing protein</fullName>
    </recommendedName>
</protein>
<dbReference type="Gene3D" id="2.130.10.10">
    <property type="entry name" value="YVTN repeat-like/Quinoprotein amine dehydrogenase"/>
    <property type="match status" value="2"/>
</dbReference>
<dbReference type="PANTHER" id="PTHR19855:SF11">
    <property type="entry name" value="RIBOSOME BIOGENESIS PROTEIN WDR12"/>
    <property type="match status" value="1"/>
</dbReference>
<dbReference type="Gramene" id="AUR62031636-RA">
    <property type="protein sequence ID" value="AUR62031636-RA:cds"/>
    <property type="gene ID" value="AUR62031636"/>
</dbReference>
<dbReference type="InterPro" id="IPR036047">
    <property type="entry name" value="F-box-like_dom_sf"/>
</dbReference>
<evidence type="ECO:0000313" key="5">
    <source>
        <dbReference type="EnsemblPlants" id="AUR62031636-RA:cds"/>
    </source>
</evidence>
<evidence type="ECO:0000256" key="1">
    <source>
        <dbReference type="ARBA" id="ARBA00022574"/>
    </source>
</evidence>
<keyword evidence="1 3" id="KW-0853">WD repeat</keyword>
<keyword evidence="2" id="KW-0677">Repeat</keyword>
<dbReference type="Proteomes" id="UP000596660">
    <property type="component" value="Unplaced"/>
</dbReference>
<evidence type="ECO:0000259" key="4">
    <source>
        <dbReference type="Pfam" id="PF12937"/>
    </source>
</evidence>
<dbReference type="InterPro" id="IPR015943">
    <property type="entry name" value="WD40/YVTN_repeat-like_dom_sf"/>
</dbReference>
<feature type="repeat" description="WD" evidence="3">
    <location>
        <begin position="387"/>
        <end position="427"/>
    </location>
</feature>
<dbReference type="SMR" id="A0A803ML24"/>
<organism evidence="5 6">
    <name type="scientific">Chenopodium quinoa</name>
    <name type="common">Quinoa</name>
    <dbReference type="NCBI Taxonomy" id="63459"/>
    <lineage>
        <taxon>Eukaryota</taxon>
        <taxon>Viridiplantae</taxon>
        <taxon>Streptophyta</taxon>
        <taxon>Embryophyta</taxon>
        <taxon>Tracheophyta</taxon>
        <taxon>Spermatophyta</taxon>
        <taxon>Magnoliopsida</taxon>
        <taxon>eudicotyledons</taxon>
        <taxon>Gunneridae</taxon>
        <taxon>Pentapetalae</taxon>
        <taxon>Caryophyllales</taxon>
        <taxon>Chenopodiaceae</taxon>
        <taxon>Chenopodioideae</taxon>
        <taxon>Atripliceae</taxon>
        <taxon>Chenopodium</taxon>
    </lineage>
</organism>
<dbReference type="InterPro" id="IPR036322">
    <property type="entry name" value="WD40_repeat_dom_sf"/>
</dbReference>
<dbReference type="Gene3D" id="1.20.1280.50">
    <property type="match status" value="1"/>
</dbReference>
<dbReference type="PRINTS" id="PR00320">
    <property type="entry name" value="GPROTEINBRPT"/>
</dbReference>
<dbReference type="KEGG" id="cqi:110727055"/>
<sequence>MSEISSSKNDMNSSSSTSITDLDVDSLVHCTNYLSIQDISNMAITCKFFRTATDSDSIWHRLFREKWPKHTFSLNSQGSTTREAYLSRRAAVGKFSFVDPLVADFYTDSRPFSHVLLGKNDIIFSQGSLVRLLKIDDFVNGKECLVTLSDHNARITCMRLFPISEASFIRSEAQNNETVLITSSSDRTIRLWWKGSCFRCFRGHNGPVSALSDKLLGDKGRKVLASGGEDGTVRLWSLSSSGKRGQHALNVTLHGHEKPIILLSVAGHKPSLLVSVATDSKIRVWDSTLASASRTSSCVGMTSVLGTPVGIKCFESMVYVAAGNSVQAIDLRTMKKAFTAAVCQPEFYSFEMLPSRSLICTGGKNKALLWDVRKSQDGLNSRPVVEMEGHNGPVTHVYVDPYKIVTGGPDDFFTNIWDVDTGALTNTLICSPSELSCSRIGCNSMAADGCRIVTACSGENGLLRFRDFSNASSSVSSYKDAVSSRFWNSNSYSDSDSDM</sequence>
<dbReference type="InterPro" id="IPR001810">
    <property type="entry name" value="F-box_dom"/>
</dbReference>
<keyword evidence="6" id="KW-1185">Reference proteome</keyword>
<dbReference type="PROSITE" id="PS50294">
    <property type="entry name" value="WD_REPEATS_REGION"/>
    <property type="match status" value="1"/>
</dbReference>
<dbReference type="AlphaFoldDB" id="A0A803ML24"/>
<dbReference type="SUPFAM" id="SSF81383">
    <property type="entry name" value="F-box domain"/>
    <property type="match status" value="1"/>
</dbReference>
<feature type="domain" description="F-box" evidence="4">
    <location>
        <begin position="30"/>
        <end position="64"/>
    </location>
</feature>
<dbReference type="InterPro" id="IPR001680">
    <property type="entry name" value="WD40_rpt"/>
</dbReference>
<dbReference type="EnsemblPlants" id="AUR62031636-RA">
    <property type="protein sequence ID" value="AUR62031636-RA:cds"/>
    <property type="gene ID" value="AUR62031636"/>
</dbReference>
<feature type="repeat" description="WD" evidence="3">
    <location>
        <begin position="201"/>
        <end position="240"/>
    </location>
</feature>
<accession>A0A803ML24</accession>
<dbReference type="RefSeq" id="XP_021762285.1">
    <property type="nucleotide sequence ID" value="XM_021906593.1"/>
</dbReference>
<dbReference type="Pfam" id="PF12937">
    <property type="entry name" value="F-box-like"/>
    <property type="match status" value="1"/>
</dbReference>
<proteinExistence type="predicted"/>
<dbReference type="PROSITE" id="PS00678">
    <property type="entry name" value="WD_REPEATS_1"/>
    <property type="match status" value="1"/>
</dbReference>
<reference evidence="5" key="1">
    <citation type="journal article" date="2017" name="Nature">
        <title>The genome of Chenopodium quinoa.</title>
        <authorList>
            <person name="Jarvis D.E."/>
            <person name="Ho Y.S."/>
            <person name="Lightfoot D.J."/>
            <person name="Schmoeckel S.M."/>
            <person name="Li B."/>
            <person name="Borm T.J.A."/>
            <person name="Ohyanagi H."/>
            <person name="Mineta K."/>
            <person name="Michell C.T."/>
            <person name="Saber N."/>
            <person name="Kharbatia N.M."/>
            <person name="Rupper R.R."/>
            <person name="Sharp A.R."/>
            <person name="Dally N."/>
            <person name="Boughton B.A."/>
            <person name="Woo Y.H."/>
            <person name="Gao G."/>
            <person name="Schijlen E.G.W.M."/>
            <person name="Guo X."/>
            <person name="Momin A.A."/>
            <person name="Negrao S."/>
            <person name="Al-Babili S."/>
            <person name="Gehring C."/>
            <person name="Roessner U."/>
            <person name="Jung C."/>
            <person name="Murphy K."/>
            <person name="Arold S.T."/>
            <person name="Gojobori T."/>
            <person name="van der Linden C.G."/>
            <person name="van Loo E.N."/>
            <person name="Jellen E.N."/>
            <person name="Maughan P.J."/>
            <person name="Tester M."/>
        </authorList>
    </citation>
    <scope>NUCLEOTIDE SEQUENCE [LARGE SCALE GENOMIC DNA]</scope>
    <source>
        <strain evidence="5">cv. PI 614886</strain>
    </source>
</reference>